<organism evidence="1 2">
    <name type="scientific">Chlorella ohadii</name>
    <dbReference type="NCBI Taxonomy" id="2649997"/>
    <lineage>
        <taxon>Eukaryota</taxon>
        <taxon>Viridiplantae</taxon>
        <taxon>Chlorophyta</taxon>
        <taxon>core chlorophytes</taxon>
        <taxon>Trebouxiophyceae</taxon>
        <taxon>Chlorellales</taxon>
        <taxon>Chlorellaceae</taxon>
        <taxon>Chlorella clade</taxon>
        <taxon>Chlorella</taxon>
    </lineage>
</organism>
<evidence type="ECO:0000313" key="1">
    <source>
        <dbReference type="EMBL" id="KAI7837381.1"/>
    </source>
</evidence>
<feature type="non-terminal residue" evidence="1">
    <location>
        <position position="1"/>
    </location>
</feature>
<comment type="caution">
    <text evidence="1">The sequence shown here is derived from an EMBL/GenBank/DDBJ whole genome shotgun (WGS) entry which is preliminary data.</text>
</comment>
<reference evidence="1" key="1">
    <citation type="submission" date="2020-11" db="EMBL/GenBank/DDBJ databases">
        <title>Chlorella ohadii genome sequencing and assembly.</title>
        <authorList>
            <person name="Murik O."/>
            <person name="Treves H."/>
            <person name="Kedem I."/>
            <person name="Shotland Y."/>
            <person name="Kaplan A."/>
        </authorList>
    </citation>
    <scope>NUCLEOTIDE SEQUENCE</scope>
    <source>
        <strain evidence="1">1</strain>
    </source>
</reference>
<dbReference type="AlphaFoldDB" id="A0AAD5GYH0"/>
<sequence>MPRHSGLQQISWYVEGQHDSAASVPLLFHGAGHYDLLLRQPVADAPRSRLLPQATAAALAPPAWQQQHAQKLPEEVQLQPCRHPRRCWHQCDLRPANRLEKCESVAADMIPRKSGSRSGVFAWRALRRRRLLCTAVGGSVGNSGQQRRRQSRSEAEHEMAQLAAAEAANLLLACWQQKAGRVPLARVWQNG</sequence>
<name>A0AAD5GYH0_9CHLO</name>
<keyword evidence="2" id="KW-1185">Reference proteome</keyword>
<proteinExistence type="predicted"/>
<dbReference type="EMBL" id="JADXDR010000154">
    <property type="protein sequence ID" value="KAI7837381.1"/>
    <property type="molecule type" value="Genomic_DNA"/>
</dbReference>
<gene>
    <name evidence="1" type="ORF">COHA_008748</name>
</gene>
<accession>A0AAD5GYH0</accession>
<protein>
    <submittedName>
        <fullName evidence="1">Uncharacterized protein</fullName>
    </submittedName>
</protein>
<evidence type="ECO:0000313" key="2">
    <source>
        <dbReference type="Proteomes" id="UP001205105"/>
    </source>
</evidence>
<dbReference type="Proteomes" id="UP001205105">
    <property type="component" value="Unassembled WGS sequence"/>
</dbReference>